<dbReference type="Pfam" id="PF00535">
    <property type="entry name" value="Glycos_transf_2"/>
    <property type="match status" value="1"/>
</dbReference>
<reference evidence="2 3" key="1">
    <citation type="submission" date="2013-11" db="EMBL/GenBank/DDBJ databases">
        <title>Complete genome sequence of Clostridum sp. M2/40.</title>
        <authorList>
            <person name="Wibberg D."/>
            <person name="Puehler A."/>
            <person name="Schlueter A."/>
        </authorList>
    </citation>
    <scope>NUCLEOTIDE SEQUENCE [LARGE SCALE GENOMIC DNA]</scope>
    <source>
        <strain evidence="3">M2/40</strain>
    </source>
</reference>
<dbReference type="eggNOG" id="COG1216">
    <property type="taxonomic scope" value="Bacteria"/>
</dbReference>
<dbReference type="Proteomes" id="UP000019426">
    <property type="component" value="Chromosome M2/40_rep1"/>
</dbReference>
<dbReference type="AlphaFoldDB" id="W6S0Y4"/>
<feature type="domain" description="Glycosyltransferase 2-like" evidence="1">
    <location>
        <begin position="3"/>
        <end position="144"/>
    </location>
</feature>
<organism evidence="2 3">
    <name type="scientific">Clostridium bornimense</name>
    <dbReference type="NCBI Taxonomy" id="1216932"/>
    <lineage>
        <taxon>Bacteria</taxon>
        <taxon>Bacillati</taxon>
        <taxon>Bacillota</taxon>
        <taxon>Clostridia</taxon>
        <taxon>Eubacteriales</taxon>
        <taxon>Clostridiaceae</taxon>
        <taxon>Clostridium</taxon>
    </lineage>
</organism>
<dbReference type="STRING" id="1216932.CM240_0772"/>
<dbReference type="HOGENOM" id="CLU_025996_0_5_9"/>
<dbReference type="KEGG" id="clt:CM240_0772"/>
<proteinExistence type="predicted"/>
<sequence length="282" mass="32756">MISVIIPTYNRETTIKRAVDSVLGQTYKNFEIIIVDDNSTDNTEKVIENMQDKRIVYLRQNSNRGACVARNIGISKARGKYIAFLDSDDQWVSSKLEKEVEFLENNKLDIVFCSHKVVNSELTKIVPKSEIKEEKIGQLIFYDNFITTGAILGKRDCFIDEKFDNELTRFQDWDLVIRLIKKYRVGHLNEVLTVNYIQSNSITKNDFAGVISLRKIYKKYNNDINKNGDINAKFNDRIARLAIQCNERPMKELKISLRSKFTIKCAVKYVICLFRMQAILIK</sequence>
<dbReference type="EMBL" id="HG917868">
    <property type="protein sequence ID" value="CDM67937.1"/>
    <property type="molecule type" value="Genomic_DNA"/>
</dbReference>
<dbReference type="Gene3D" id="3.90.550.10">
    <property type="entry name" value="Spore Coat Polysaccharide Biosynthesis Protein SpsA, Chain A"/>
    <property type="match status" value="1"/>
</dbReference>
<accession>W6S0Y4</accession>
<dbReference type="GO" id="GO:0016740">
    <property type="term" value="F:transferase activity"/>
    <property type="evidence" value="ECO:0007669"/>
    <property type="project" value="UniProtKB-KW"/>
</dbReference>
<dbReference type="PANTHER" id="PTHR43685:SF2">
    <property type="entry name" value="GLYCOSYLTRANSFERASE 2-LIKE DOMAIN-CONTAINING PROTEIN"/>
    <property type="match status" value="1"/>
</dbReference>
<evidence type="ECO:0000313" key="2">
    <source>
        <dbReference type="EMBL" id="CDM67937.1"/>
    </source>
</evidence>
<gene>
    <name evidence="2" type="ORF">CM240_0772</name>
</gene>
<dbReference type="PATRIC" id="fig|1216932.3.peg.758"/>
<evidence type="ECO:0000313" key="3">
    <source>
        <dbReference type="Proteomes" id="UP000019426"/>
    </source>
</evidence>
<evidence type="ECO:0000259" key="1">
    <source>
        <dbReference type="Pfam" id="PF00535"/>
    </source>
</evidence>
<dbReference type="InterPro" id="IPR029044">
    <property type="entry name" value="Nucleotide-diphossugar_trans"/>
</dbReference>
<protein>
    <submittedName>
        <fullName evidence="2">Putative Glycosyl transferase family 2</fullName>
    </submittedName>
</protein>
<dbReference type="InterPro" id="IPR050834">
    <property type="entry name" value="Glycosyltransf_2"/>
</dbReference>
<dbReference type="RefSeq" id="WP_051483669.1">
    <property type="nucleotide sequence ID" value="NZ_HG917868.1"/>
</dbReference>
<dbReference type="SUPFAM" id="SSF53448">
    <property type="entry name" value="Nucleotide-diphospho-sugar transferases"/>
    <property type="match status" value="1"/>
</dbReference>
<dbReference type="InterPro" id="IPR001173">
    <property type="entry name" value="Glyco_trans_2-like"/>
</dbReference>
<dbReference type="PANTHER" id="PTHR43685">
    <property type="entry name" value="GLYCOSYLTRANSFERASE"/>
    <property type="match status" value="1"/>
</dbReference>
<name>W6S0Y4_9CLOT</name>
<dbReference type="CDD" id="cd00761">
    <property type="entry name" value="Glyco_tranf_GTA_type"/>
    <property type="match status" value="1"/>
</dbReference>
<keyword evidence="3" id="KW-1185">Reference proteome</keyword>
<keyword evidence="2" id="KW-0808">Transferase</keyword>